<feature type="domain" description="Arm DNA-binding" evidence="1">
    <location>
        <begin position="9"/>
        <end position="95"/>
    </location>
</feature>
<sequence>MKINFHLLFYLKKQKNYQDGTVAIYMRITVNGKRAEISAGRECDPTRWNARAGKGIGTKEDIRALNKYLESLQTKVKAAHQTLVDAGKIITAESLRDQFTGKEEKSRYLMEIIDTSYVENLGEVSILLEK</sequence>
<keyword evidence="3" id="KW-1185">Reference proteome</keyword>
<gene>
    <name evidence="2" type="ORF">FSB76_24310</name>
</gene>
<evidence type="ECO:0000313" key="3">
    <source>
        <dbReference type="Proteomes" id="UP000321362"/>
    </source>
</evidence>
<dbReference type="Proteomes" id="UP000321362">
    <property type="component" value="Chromosome"/>
</dbReference>
<proteinExistence type="predicted"/>
<dbReference type="AlphaFoldDB" id="A0A5B8W5Q7"/>
<dbReference type="Pfam" id="PF17293">
    <property type="entry name" value="Arm-DNA-bind_5"/>
    <property type="match status" value="1"/>
</dbReference>
<dbReference type="RefSeq" id="WP_147058018.1">
    <property type="nucleotide sequence ID" value="NZ_CP042437.1"/>
</dbReference>
<evidence type="ECO:0000259" key="1">
    <source>
        <dbReference type="Pfam" id="PF17293"/>
    </source>
</evidence>
<accession>A0A5B8W5Q7</accession>
<organism evidence="2 3">
    <name type="scientific">Mucilaginibacter ginsenosidivorax</name>
    <dbReference type="NCBI Taxonomy" id="862126"/>
    <lineage>
        <taxon>Bacteria</taxon>
        <taxon>Pseudomonadati</taxon>
        <taxon>Bacteroidota</taxon>
        <taxon>Sphingobacteriia</taxon>
        <taxon>Sphingobacteriales</taxon>
        <taxon>Sphingobacteriaceae</taxon>
        <taxon>Mucilaginibacter</taxon>
    </lineage>
</organism>
<dbReference type="InterPro" id="IPR035386">
    <property type="entry name" value="Arm-DNA-bind_5"/>
</dbReference>
<dbReference type="OrthoDB" id="892893at2"/>
<protein>
    <recommendedName>
        <fullName evidence="1">Arm DNA-binding domain-containing protein</fullName>
    </recommendedName>
</protein>
<name>A0A5B8W5Q7_9SPHI</name>
<dbReference type="EMBL" id="CP042437">
    <property type="protein sequence ID" value="QEC78919.1"/>
    <property type="molecule type" value="Genomic_DNA"/>
</dbReference>
<evidence type="ECO:0000313" key="2">
    <source>
        <dbReference type="EMBL" id="QEC78919.1"/>
    </source>
</evidence>
<dbReference type="KEGG" id="mgk:FSB76_24310"/>
<reference evidence="2 3" key="1">
    <citation type="journal article" date="2013" name="J. Microbiol.">
        <title>Mucilaginibacter ginsenosidivorax sp. nov., with ginsenoside converting activity isolated from sediment.</title>
        <authorList>
            <person name="Kim J.K."/>
            <person name="Choi T.E."/>
            <person name="Liu Q.M."/>
            <person name="Park H.Y."/>
            <person name="Yi T.H."/>
            <person name="Yoon M.H."/>
            <person name="Kim S.C."/>
            <person name="Im W.T."/>
        </authorList>
    </citation>
    <scope>NUCLEOTIDE SEQUENCE [LARGE SCALE GENOMIC DNA]</scope>
    <source>
        <strain evidence="2 3">KHI28</strain>
    </source>
</reference>